<accession>A0A8S1XAS8</accession>
<proteinExistence type="predicted"/>
<keyword evidence="1" id="KW-1133">Transmembrane helix</keyword>
<dbReference type="Proteomes" id="UP000683925">
    <property type="component" value="Unassembled WGS sequence"/>
</dbReference>
<evidence type="ECO:0000256" key="1">
    <source>
        <dbReference type="SAM" id="Phobius"/>
    </source>
</evidence>
<name>A0A8S1XAS8_PAROT</name>
<protein>
    <submittedName>
        <fullName evidence="2">Uncharacterized protein</fullName>
    </submittedName>
</protein>
<evidence type="ECO:0000313" key="2">
    <source>
        <dbReference type="EMBL" id="CAD8198118.1"/>
    </source>
</evidence>
<feature type="transmembrane region" description="Helical" evidence="1">
    <location>
        <begin position="37"/>
        <end position="58"/>
    </location>
</feature>
<keyword evidence="1" id="KW-0812">Transmembrane</keyword>
<comment type="caution">
    <text evidence="2">The sequence shown here is derived from an EMBL/GenBank/DDBJ whole genome shotgun (WGS) entry which is preliminary data.</text>
</comment>
<evidence type="ECO:0000313" key="3">
    <source>
        <dbReference type="Proteomes" id="UP000683925"/>
    </source>
</evidence>
<keyword evidence="1" id="KW-0472">Membrane</keyword>
<dbReference type="AlphaFoldDB" id="A0A8S1XAS8"/>
<keyword evidence="3" id="KW-1185">Reference proteome</keyword>
<sequence length="268" mass="31516">MQTILHKGSNQTIKSNFTTQQFQLQLLIHRMCYVNSLFFLEIALALIEFNLHILLELLHNINKIINNISLHFPFVTSLILQTNTWLIMINNYLHMIQNCNLNKYLQYVLVSSWGGKYGLHLLKNLIGNTKMIQSIPLTLDQIYGVNFKRVPIFLGEMEGTNPIPINETDEDLYSEKNSSEQLKRSLPPLQKVDIRVFGEKQRRRQNVHKSPIVSTQLEQHIGFRNSFYRNNKINLASRQRIEEIKNREMGLYTKYAQRFNVPKSQIWN</sequence>
<reference evidence="2" key="1">
    <citation type="submission" date="2021-01" db="EMBL/GenBank/DDBJ databases">
        <authorList>
            <consortium name="Genoscope - CEA"/>
            <person name="William W."/>
        </authorList>
    </citation>
    <scope>NUCLEOTIDE SEQUENCE</scope>
</reference>
<feature type="transmembrane region" description="Helical" evidence="1">
    <location>
        <begin position="70"/>
        <end position="93"/>
    </location>
</feature>
<dbReference type="EMBL" id="CAJJDP010000116">
    <property type="protein sequence ID" value="CAD8198118.1"/>
    <property type="molecule type" value="Genomic_DNA"/>
</dbReference>
<gene>
    <name evidence="2" type="ORF">POCTA_138.1.T1160040</name>
</gene>
<organism evidence="2 3">
    <name type="scientific">Paramecium octaurelia</name>
    <dbReference type="NCBI Taxonomy" id="43137"/>
    <lineage>
        <taxon>Eukaryota</taxon>
        <taxon>Sar</taxon>
        <taxon>Alveolata</taxon>
        <taxon>Ciliophora</taxon>
        <taxon>Intramacronucleata</taxon>
        <taxon>Oligohymenophorea</taxon>
        <taxon>Peniculida</taxon>
        <taxon>Parameciidae</taxon>
        <taxon>Paramecium</taxon>
    </lineage>
</organism>